<feature type="region of interest" description="Disordered" evidence="1">
    <location>
        <begin position="54"/>
        <end position="80"/>
    </location>
</feature>
<evidence type="ECO:0000256" key="2">
    <source>
        <dbReference type="SAM" id="SignalP"/>
    </source>
</evidence>
<sequence length="80" mass="8766">MKLFSFVCFLCALFLIAVVATEPSKDDLSETNLSWLSKWGVQWSWKDGQIQIGGGDKGNGHGHRGRHNRDGGEIGFGGPF</sequence>
<reference evidence="3" key="1">
    <citation type="submission" date="2018-04" db="EMBL/GenBank/DDBJ databases">
        <title>The nodule transcriptome of six IRLC legumes reveals different diversification patterns of leghemoglobin and glycine-rich-protein (GRP) families.</title>
        <authorList>
            <person name="Montiel J."/>
            <person name="Fonseca-Garcia C."/>
            <person name="Kereszt A."/>
            <person name="Kondorosi E."/>
        </authorList>
    </citation>
    <scope>NUCLEOTIDE SEQUENCE</scope>
</reference>
<gene>
    <name evidence="3" type="primary">GRP1B</name>
</gene>
<protein>
    <submittedName>
        <fullName evidence="3">Glycine-rich protein</fullName>
    </submittedName>
</protein>
<dbReference type="EMBL" id="MH204615">
    <property type="protein sequence ID" value="QAX32764.1"/>
    <property type="molecule type" value="mRNA"/>
</dbReference>
<accession>A0A411AFH2</accession>
<feature type="signal peptide" evidence="2">
    <location>
        <begin position="1"/>
        <end position="20"/>
    </location>
</feature>
<organism evidence="3">
    <name type="scientific">Glycyrrhiza uralensis</name>
    <name type="common">Chinese licorice</name>
    <name type="synonym">Glycyrrhiza shiheziensis</name>
    <dbReference type="NCBI Taxonomy" id="74613"/>
    <lineage>
        <taxon>Eukaryota</taxon>
        <taxon>Viridiplantae</taxon>
        <taxon>Streptophyta</taxon>
        <taxon>Embryophyta</taxon>
        <taxon>Tracheophyta</taxon>
        <taxon>Spermatophyta</taxon>
        <taxon>Magnoliopsida</taxon>
        <taxon>eudicotyledons</taxon>
        <taxon>Gunneridae</taxon>
        <taxon>Pentapetalae</taxon>
        <taxon>rosids</taxon>
        <taxon>fabids</taxon>
        <taxon>Fabales</taxon>
        <taxon>Fabaceae</taxon>
        <taxon>Papilionoideae</taxon>
        <taxon>50 kb inversion clade</taxon>
        <taxon>NPAAA clade</taxon>
        <taxon>Hologalegina</taxon>
        <taxon>IRL clade</taxon>
        <taxon>Galegeae</taxon>
        <taxon>Glycyrrhiza</taxon>
    </lineage>
</organism>
<dbReference type="AlphaFoldDB" id="A0A411AFH2"/>
<evidence type="ECO:0000313" key="3">
    <source>
        <dbReference type="EMBL" id="QAX32764.1"/>
    </source>
</evidence>
<evidence type="ECO:0000256" key="1">
    <source>
        <dbReference type="SAM" id="MobiDB-lite"/>
    </source>
</evidence>
<keyword evidence="2" id="KW-0732">Signal</keyword>
<name>A0A411AFH2_GLYUR</name>
<feature type="chain" id="PRO_5019052773" evidence="2">
    <location>
        <begin position="21"/>
        <end position="80"/>
    </location>
</feature>
<proteinExistence type="evidence at transcript level"/>